<dbReference type="PROSITE" id="PS50206">
    <property type="entry name" value="RHODANESE_3"/>
    <property type="match status" value="1"/>
</dbReference>
<proteinExistence type="predicted"/>
<name>A0A858RK08_9BACT</name>
<feature type="signal peptide" evidence="1">
    <location>
        <begin position="1"/>
        <end position="19"/>
    </location>
</feature>
<dbReference type="RefSeq" id="WP_169455311.1">
    <property type="nucleotide sequence ID" value="NZ_CP051774.1"/>
</dbReference>
<dbReference type="InterPro" id="IPR001763">
    <property type="entry name" value="Rhodanese-like_dom"/>
</dbReference>
<dbReference type="Gene3D" id="3.40.250.10">
    <property type="entry name" value="Rhodanese-like domain"/>
    <property type="match status" value="1"/>
</dbReference>
<reference evidence="3 4" key="1">
    <citation type="submission" date="2020-04" db="EMBL/GenBank/DDBJ databases">
        <title>Luteolibacter sp. G-1-1-1 isolated from soil.</title>
        <authorList>
            <person name="Dahal R.H."/>
        </authorList>
    </citation>
    <scope>NUCLEOTIDE SEQUENCE [LARGE SCALE GENOMIC DNA]</scope>
    <source>
        <strain evidence="3 4">G-1-1-1</strain>
    </source>
</reference>
<dbReference type="InterPro" id="IPR050229">
    <property type="entry name" value="GlpE_sulfurtransferase"/>
</dbReference>
<dbReference type="InterPro" id="IPR036873">
    <property type="entry name" value="Rhodanese-like_dom_sf"/>
</dbReference>
<evidence type="ECO:0000313" key="4">
    <source>
        <dbReference type="Proteomes" id="UP000501812"/>
    </source>
</evidence>
<dbReference type="KEGG" id="luo:HHL09_14325"/>
<dbReference type="AlphaFoldDB" id="A0A858RK08"/>
<evidence type="ECO:0000313" key="3">
    <source>
        <dbReference type="EMBL" id="QJE96911.1"/>
    </source>
</evidence>
<dbReference type="SUPFAM" id="SSF52821">
    <property type="entry name" value="Rhodanese/Cell cycle control phosphatase"/>
    <property type="match status" value="1"/>
</dbReference>
<feature type="domain" description="Rhodanese" evidence="2">
    <location>
        <begin position="38"/>
        <end position="129"/>
    </location>
</feature>
<dbReference type="Pfam" id="PF00581">
    <property type="entry name" value="Rhodanese"/>
    <property type="match status" value="1"/>
</dbReference>
<feature type="chain" id="PRO_5032799862" evidence="1">
    <location>
        <begin position="20"/>
        <end position="129"/>
    </location>
</feature>
<evidence type="ECO:0000256" key="1">
    <source>
        <dbReference type="SAM" id="SignalP"/>
    </source>
</evidence>
<gene>
    <name evidence="3" type="ORF">HHL09_14325</name>
</gene>
<dbReference type="Proteomes" id="UP000501812">
    <property type="component" value="Chromosome"/>
</dbReference>
<dbReference type="PANTHER" id="PTHR43031">
    <property type="entry name" value="FAD-DEPENDENT OXIDOREDUCTASE"/>
    <property type="match status" value="1"/>
</dbReference>
<accession>A0A858RK08</accession>
<organism evidence="3 4">
    <name type="scientific">Luteolibacter luteus</name>
    <dbReference type="NCBI Taxonomy" id="2728835"/>
    <lineage>
        <taxon>Bacteria</taxon>
        <taxon>Pseudomonadati</taxon>
        <taxon>Verrucomicrobiota</taxon>
        <taxon>Verrucomicrobiia</taxon>
        <taxon>Verrucomicrobiales</taxon>
        <taxon>Verrucomicrobiaceae</taxon>
        <taxon>Luteolibacter</taxon>
    </lineage>
</organism>
<dbReference type="SMART" id="SM00450">
    <property type="entry name" value="RHOD"/>
    <property type="match status" value="1"/>
</dbReference>
<dbReference type="PANTHER" id="PTHR43031:SF1">
    <property type="entry name" value="PYRIDINE NUCLEOTIDE-DISULPHIDE OXIDOREDUCTASE"/>
    <property type="match status" value="1"/>
</dbReference>
<evidence type="ECO:0000259" key="2">
    <source>
        <dbReference type="PROSITE" id="PS50206"/>
    </source>
</evidence>
<dbReference type="EMBL" id="CP051774">
    <property type="protein sequence ID" value="QJE96911.1"/>
    <property type="molecule type" value="Genomic_DNA"/>
</dbReference>
<sequence length="129" mass="14034">MKAALTLLLSCFLTGFAAAEDGKPKDGPVKVEQAEQQISSGIQLLDVRSKDEWDEGHLKGAKLLPVSEEDFAGKAKAFLDPKKPVLVYCRSGKRSEKAAKELRDAGFTPVYEMEGGILAWEKAGKPVEK</sequence>
<dbReference type="CDD" id="cd00158">
    <property type="entry name" value="RHOD"/>
    <property type="match status" value="1"/>
</dbReference>
<keyword evidence="4" id="KW-1185">Reference proteome</keyword>
<keyword evidence="1" id="KW-0732">Signal</keyword>
<protein>
    <submittedName>
        <fullName evidence="3">Rhodanese-like domain-containing protein</fullName>
    </submittedName>
</protein>